<proteinExistence type="predicted"/>
<evidence type="ECO:0000313" key="2">
    <source>
        <dbReference type="Proteomes" id="UP000664399"/>
    </source>
</evidence>
<dbReference type="Proteomes" id="UP000664399">
    <property type="component" value="Unassembled WGS sequence"/>
</dbReference>
<organism evidence="1 2">
    <name type="scientific">Acetobacter suratthaniensis</name>
    <dbReference type="NCBI Taxonomy" id="1502841"/>
    <lineage>
        <taxon>Bacteria</taxon>
        <taxon>Pseudomonadati</taxon>
        <taxon>Pseudomonadota</taxon>
        <taxon>Alphaproteobacteria</taxon>
        <taxon>Acetobacterales</taxon>
        <taxon>Acetobacteraceae</taxon>
        <taxon>Acetobacter</taxon>
    </lineage>
</organism>
<dbReference type="EMBL" id="JAFVMG010000016">
    <property type="protein sequence ID" value="MBO1329231.1"/>
    <property type="molecule type" value="Genomic_DNA"/>
</dbReference>
<dbReference type="RefSeq" id="WP_207855093.1">
    <property type="nucleotide sequence ID" value="NZ_JAFVMG010000016.1"/>
</dbReference>
<accession>A0ABS3LPG0</accession>
<protein>
    <submittedName>
        <fullName evidence="1">Uncharacterized protein</fullName>
    </submittedName>
</protein>
<keyword evidence="2" id="KW-1185">Reference proteome</keyword>
<reference evidence="1 2" key="1">
    <citation type="submission" date="2021-03" db="EMBL/GenBank/DDBJ databases">
        <title>The complete genome sequence of Acetobacter suratthaniensis TBRC 1719.</title>
        <authorList>
            <person name="Charoenyingcharoen P."/>
            <person name="Yukphan P."/>
        </authorList>
    </citation>
    <scope>NUCLEOTIDE SEQUENCE [LARGE SCALE GENOMIC DNA]</scope>
    <source>
        <strain evidence="1 2">TBRC 1719</strain>
    </source>
</reference>
<evidence type="ECO:0000313" key="1">
    <source>
        <dbReference type="EMBL" id="MBO1329231.1"/>
    </source>
</evidence>
<gene>
    <name evidence="1" type="ORF">J2D75_12195</name>
</gene>
<comment type="caution">
    <text evidence="1">The sequence shown here is derived from an EMBL/GenBank/DDBJ whole genome shotgun (WGS) entry which is preliminary data.</text>
</comment>
<name>A0ABS3LPG0_9PROT</name>
<sequence>MIGRALGCLPAKVLPRQPSLTGLRMMARRAPAVLDRSGIDPGALLFGNDTLGDCTAAGLLNHMRAVAALGGWQVRADTDDAIRFYAESTGYRPGQPATDQGGVEVDVLAYAARIGVQLESGDYFPLWGSAAPQDRNALALVMAGMGAVYLGVQLAQSDMNQIEATNGACVLEPDNHAYGDPTPGSAGGHCLLGWSYTGLADTDTLDLLTWGATQKATWAWLKSRIMEAHGILWPQLTLASGLYPTGADLDALRVQNTEFLNHDPQRPAG</sequence>